<dbReference type="InterPro" id="IPR037294">
    <property type="entry name" value="ABC_BtuC-like"/>
</dbReference>
<protein>
    <submittedName>
        <fullName evidence="8">Zinc/manganese transport system permease protein</fullName>
    </submittedName>
</protein>
<feature type="transmembrane region" description="Helical" evidence="7">
    <location>
        <begin position="139"/>
        <end position="159"/>
    </location>
</feature>
<evidence type="ECO:0000256" key="4">
    <source>
        <dbReference type="ARBA" id="ARBA00022989"/>
    </source>
</evidence>
<evidence type="ECO:0000313" key="9">
    <source>
        <dbReference type="Proteomes" id="UP001429580"/>
    </source>
</evidence>
<comment type="similarity">
    <text evidence="2 6">Belongs to the ABC-3 integral membrane protein family.</text>
</comment>
<keyword evidence="6" id="KW-0813">Transport</keyword>
<dbReference type="InterPro" id="IPR001626">
    <property type="entry name" value="ABC_TroCD"/>
</dbReference>
<evidence type="ECO:0000313" key="8">
    <source>
        <dbReference type="EMBL" id="NIJ58551.1"/>
    </source>
</evidence>
<evidence type="ECO:0000256" key="5">
    <source>
        <dbReference type="ARBA" id="ARBA00023136"/>
    </source>
</evidence>
<feature type="transmembrane region" description="Helical" evidence="7">
    <location>
        <begin position="260"/>
        <end position="279"/>
    </location>
</feature>
<evidence type="ECO:0000256" key="6">
    <source>
        <dbReference type="RuleBase" id="RU003943"/>
    </source>
</evidence>
<keyword evidence="4 7" id="KW-1133">Transmembrane helix</keyword>
<feature type="transmembrane region" description="Helical" evidence="7">
    <location>
        <begin position="203"/>
        <end position="222"/>
    </location>
</feature>
<feature type="transmembrane region" description="Helical" evidence="7">
    <location>
        <begin position="20"/>
        <end position="39"/>
    </location>
</feature>
<organism evidence="8 9">
    <name type="scientific">Pseudochelatococcus lubricantis</name>
    <dbReference type="NCBI Taxonomy" id="1538102"/>
    <lineage>
        <taxon>Bacteria</taxon>
        <taxon>Pseudomonadati</taxon>
        <taxon>Pseudomonadota</taxon>
        <taxon>Alphaproteobacteria</taxon>
        <taxon>Hyphomicrobiales</taxon>
        <taxon>Chelatococcaceae</taxon>
        <taxon>Pseudochelatococcus</taxon>
    </lineage>
</organism>
<evidence type="ECO:0000256" key="1">
    <source>
        <dbReference type="ARBA" id="ARBA00004141"/>
    </source>
</evidence>
<feature type="transmembrane region" description="Helical" evidence="7">
    <location>
        <begin position="171"/>
        <end position="197"/>
    </location>
</feature>
<feature type="transmembrane region" description="Helical" evidence="7">
    <location>
        <begin position="101"/>
        <end position="119"/>
    </location>
</feature>
<gene>
    <name evidence="8" type="ORF">FHS82_002399</name>
</gene>
<keyword evidence="9" id="KW-1185">Reference proteome</keyword>
<feature type="transmembrane region" description="Helical" evidence="7">
    <location>
        <begin position="59"/>
        <end position="89"/>
    </location>
</feature>
<accession>A0ABX0V5Z3</accession>
<keyword evidence="5 7" id="KW-0472">Membrane</keyword>
<evidence type="ECO:0000256" key="7">
    <source>
        <dbReference type="SAM" id="Phobius"/>
    </source>
</evidence>
<comment type="subcellular location">
    <subcellularLocation>
        <location evidence="6">Cell membrane</location>
        <topology evidence="6">Multi-pass membrane protein</topology>
    </subcellularLocation>
    <subcellularLocation>
        <location evidence="1">Membrane</location>
        <topology evidence="1">Multi-pass membrane protein</topology>
    </subcellularLocation>
</comment>
<comment type="caution">
    <text evidence="8">The sequence shown here is derived from an EMBL/GenBank/DDBJ whole genome shotgun (WGS) entry which is preliminary data.</text>
</comment>
<reference evidence="8 9" key="1">
    <citation type="submission" date="2020-03" db="EMBL/GenBank/DDBJ databases">
        <title>Genomic Encyclopedia of Type Strains, Phase IV (KMG-IV): sequencing the most valuable type-strain genomes for metagenomic binning, comparative biology and taxonomic classification.</title>
        <authorList>
            <person name="Goeker M."/>
        </authorList>
    </citation>
    <scope>NUCLEOTIDE SEQUENCE [LARGE SCALE GENOMIC DNA]</scope>
    <source>
        <strain evidence="8 9">DSM 103870</strain>
    </source>
</reference>
<sequence>MLYDFLFAPFADYGFMRRALAGCLALSFGGCPLGILLVLRRMSLMGDAMSHAILPGAAIGFLVAGLSLVAMTIGGIVTGLTVALLAGLVSRATPLREDASFAAFYLISLGLGVLIVSMRGSNMDLLHVLFGTVLALDDAALVLIVSIATITLVALAVIYRPLILECLDPGFLRAVGGQGAIGLGPVIHMGFIALVVLNLVGGFQALGTLMVVGLIMLPAVSARFWSRNVPGQMAAAVLFGAIASIAGLLASYHWSAPASSSIILAAGGIYILSVIAGRFDSIAASAIQLRHRTG</sequence>
<dbReference type="PANTHER" id="PTHR30477">
    <property type="entry name" value="ABC-TRANSPORTER METAL-BINDING PROTEIN"/>
    <property type="match status" value="1"/>
</dbReference>
<dbReference type="Proteomes" id="UP001429580">
    <property type="component" value="Unassembled WGS sequence"/>
</dbReference>
<evidence type="ECO:0000256" key="2">
    <source>
        <dbReference type="ARBA" id="ARBA00008034"/>
    </source>
</evidence>
<dbReference type="SUPFAM" id="SSF81345">
    <property type="entry name" value="ABC transporter involved in vitamin B12 uptake, BtuC"/>
    <property type="match status" value="1"/>
</dbReference>
<evidence type="ECO:0000256" key="3">
    <source>
        <dbReference type="ARBA" id="ARBA00022692"/>
    </source>
</evidence>
<feature type="transmembrane region" description="Helical" evidence="7">
    <location>
        <begin position="234"/>
        <end position="254"/>
    </location>
</feature>
<dbReference type="PANTHER" id="PTHR30477:SF13">
    <property type="entry name" value="IRON TRANSPORT SYSTEM MEMBRANE PROTEIN HI_0360-RELATED"/>
    <property type="match status" value="1"/>
</dbReference>
<name>A0ABX0V5Z3_9HYPH</name>
<dbReference type="EMBL" id="JAASQI010000005">
    <property type="protein sequence ID" value="NIJ58551.1"/>
    <property type="molecule type" value="Genomic_DNA"/>
</dbReference>
<dbReference type="RefSeq" id="WP_166953011.1">
    <property type="nucleotide sequence ID" value="NZ_JAASQI010000005.1"/>
</dbReference>
<dbReference type="Pfam" id="PF00950">
    <property type="entry name" value="ABC-3"/>
    <property type="match status" value="1"/>
</dbReference>
<proteinExistence type="inferred from homology"/>
<keyword evidence="3 6" id="KW-0812">Transmembrane</keyword>